<feature type="signal peptide" evidence="2">
    <location>
        <begin position="1"/>
        <end position="25"/>
    </location>
</feature>
<dbReference type="InParanoid" id="Q0EXR8"/>
<dbReference type="InterPro" id="IPR000871">
    <property type="entry name" value="Beta-lactam_class-A"/>
</dbReference>
<dbReference type="Pfam" id="PF13354">
    <property type="entry name" value="Beta-lactamase2"/>
    <property type="match status" value="2"/>
</dbReference>
<dbReference type="OrthoDB" id="5291324at2"/>
<comment type="caution">
    <text evidence="4">The sequence shown here is derived from an EMBL/GenBank/DDBJ whole genome shotgun (WGS) entry which is preliminary data.</text>
</comment>
<dbReference type="GO" id="GO:0046677">
    <property type="term" value="P:response to antibiotic"/>
    <property type="evidence" value="ECO:0007669"/>
    <property type="project" value="InterPro"/>
</dbReference>
<reference evidence="4 5" key="1">
    <citation type="submission" date="2006-09" db="EMBL/GenBank/DDBJ databases">
        <authorList>
            <person name="Emerson D."/>
            <person name="Ferriera S."/>
            <person name="Johnson J."/>
            <person name="Kravitz S."/>
            <person name="Halpern A."/>
            <person name="Remington K."/>
            <person name="Beeson K."/>
            <person name="Tran B."/>
            <person name="Rogers Y.-H."/>
            <person name="Friedman R."/>
            <person name="Venter J.C."/>
        </authorList>
    </citation>
    <scope>NUCLEOTIDE SEQUENCE [LARGE SCALE GENOMIC DNA]</scope>
    <source>
        <strain evidence="4 5">PV-1</strain>
    </source>
</reference>
<dbReference type="EMBL" id="AATS01000012">
    <property type="protein sequence ID" value="EAU54134.1"/>
    <property type="molecule type" value="Genomic_DNA"/>
</dbReference>
<gene>
    <name evidence="4" type="ORF">SPV1_00852</name>
</gene>
<feature type="domain" description="Beta-lactamase class A catalytic" evidence="3">
    <location>
        <begin position="117"/>
        <end position="271"/>
    </location>
</feature>
<evidence type="ECO:0000313" key="4">
    <source>
        <dbReference type="EMBL" id="EAU54134.1"/>
    </source>
</evidence>
<organism evidence="4 5">
    <name type="scientific">Mariprofundus ferrooxydans PV-1</name>
    <dbReference type="NCBI Taxonomy" id="314345"/>
    <lineage>
        <taxon>Bacteria</taxon>
        <taxon>Pseudomonadati</taxon>
        <taxon>Pseudomonadota</taxon>
        <taxon>Candidatius Mariprofundia</taxon>
        <taxon>Mariprofundales</taxon>
        <taxon>Mariprofundaceae</taxon>
        <taxon>Mariprofundus</taxon>
    </lineage>
</organism>
<dbReference type="InterPro" id="IPR045155">
    <property type="entry name" value="Beta-lactam_cat"/>
</dbReference>
<evidence type="ECO:0000256" key="1">
    <source>
        <dbReference type="ARBA" id="ARBA00001526"/>
    </source>
</evidence>
<dbReference type="AlphaFoldDB" id="Q0EXR8"/>
<keyword evidence="5" id="KW-1185">Reference proteome</keyword>
<dbReference type="SUPFAM" id="SSF56601">
    <property type="entry name" value="beta-lactamase/transpeptidase-like"/>
    <property type="match status" value="1"/>
</dbReference>
<evidence type="ECO:0000256" key="2">
    <source>
        <dbReference type="SAM" id="SignalP"/>
    </source>
</evidence>
<dbReference type="eggNOG" id="COG2367">
    <property type="taxonomic scope" value="Bacteria"/>
</dbReference>
<dbReference type="GO" id="GO:0030655">
    <property type="term" value="P:beta-lactam antibiotic catabolic process"/>
    <property type="evidence" value="ECO:0007669"/>
    <property type="project" value="InterPro"/>
</dbReference>
<keyword evidence="2" id="KW-0732">Signal</keyword>
<dbReference type="InterPro" id="IPR012338">
    <property type="entry name" value="Beta-lactam/transpept-like"/>
</dbReference>
<dbReference type="RefSeq" id="WP_009850471.1">
    <property type="nucleotide sequence ID" value="NZ_DS022295.1"/>
</dbReference>
<dbReference type="HOGENOM" id="CLU_069095_0_0_0"/>
<evidence type="ECO:0000259" key="3">
    <source>
        <dbReference type="Pfam" id="PF13354"/>
    </source>
</evidence>
<dbReference type="Gene3D" id="3.40.710.10">
    <property type="entry name" value="DD-peptidase/beta-lactamase superfamily"/>
    <property type="match status" value="1"/>
</dbReference>
<dbReference type="PANTHER" id="PTHR35333:SF4">
    <property type="entry name" value="SLR0121 PROTEIN"/>
    <property type="match status" value="1"/>
</dbReference>
<protein>
    <recommendedName>
        <fullName evidence="3">Beta-lactamase class A catalytic domain-containing protein</fullName>
    </recommendedName>
</protein>
<name>Q0EXR8_9PROT</name>
<dbReference type="GO" id="GO:0008800">
    <property type="term" value="F:beta-lactamase activity"/>
    <property type="evidence" value="ECO:0007669"/>
    <property type="project" value="UniProtKB-EC"/>
</dbReference>
<sequence>MRQQFKFHILAATLFLMMMPYKSVAAAQQSHHSIRDHTSKQLQKKLDQRIKALHLSRAVKEKRLNLVLVDITNPDAPKMAQVNGDQMMYAASLPKIAVLLTAFELIKQGKLPLNRETRDTMTRMIRYSSNKDATAMIDMVGKDYINTVMESPKYRLYDPKHNGGLWVGKEYAGTAPFHRDPLHNLSHGASAMQVARFYYMMQTGQLVSPRYSAEMKGIMADSGINHKFVKGLDAMHNPDIRMYRKSGTWRDWHADSALIEHGGHRYIAVALAHDPKGGEWLKNIIHEMDDIIVAQAPVARELAQADITQPATTAETPHL</sequence>
<dbReference type="PANTHER" id="PTHR35333">
    <property type="entry name" value="BETA-LACTAMASE"/>
    <property type="match status" value="1"/>
</dbReference>
<proteinExistence type="predicted"/>
<dbReference type="Proteomes" id="UP000005297">
    <property type="component" value="Unassembled WGS sequence"/>
</dbReference>
<feature type="chain" id="PRO_5004171369" description="Beta-lactamase class A catalytic domain-containing protein" evidence="2">
    <location>
        <begin position="26"/>
        <end position="319"/>
    </location>
</feature>
<comment type="catalytic activity">
    <reaction evidence="1">
        <text>a beta-lactam + H2O = a substituted beta-amino acid</text>
        <dbReference type="Rhea" id="RHEA:20401"/>
        <dbReference type="ChEBI" id="CHEBI:15377"/>
        <dbReference type="ChEBI" id="CHEBI:35627"/>
        <dbReference type="ChEBI" id="CHEBI:140347"/>
        <dbReference type="EC" id="3.5.2.6"/>
    </reaction>
</comment>
<evidence type="ECO:0000313" key="5">
    <source>
        <dbReference type="Proteomes" id="UP000005297"/>
    </source>
</evidence>
<dbReference type="STRING" id="314344.AL013_00955"/>
<feature type="domain" description="Beta-lactamase class A catalytic" evidence="3">
    <location>
        <begin position="72"/>
        <end position="115"/>
    </location>
</feature>
<accession>Q0EXR8</accession>